<evidence type="ECO:0000313" key="2">
    <source>
        <dbReference type="EMBL" id="OQP56636.1"/>
    </source>
</evidence>
<reference evidence="3" key="1">
    <citation type="submission" date="2016-04" db="EMBL/GenBank/DDBJ databases">
        <authorList>
            <person name="Chen L."/>
            <person name="Zhuang W."/>
            <person name="Wang G."/>
        </authorList>
    </citation>
    <scope>NUCLEOTIDE SEQUENCE [LARGE SCALE GENOMIC DNA]</scope>
    <source>
        <strain evidence="3">208</strain>
    </source>
</reference>
<comment type="caution">
    <text evidence="2">The sequence shown here is derived from an EMBL/GenBank/DDBJ whole genome shotgun (WGS) entry which is preliminary data.</text>
</comment>
<dbReference type="STRING" id="550983.A4R26_05625"/>
<proteinExistence type="predicted"/>
<dbReference type="EMBL" id="LWBP01000199">
    <property type="protein sequence ID" value="OQP56636.1"/>
    <property type="molecule type" value="Genomic_DNA"/>
</dbReference>
<organism evidence="2 3">
    <name type="scientific">Niastella populi</name>
    <dbReference type="NCBI Taxonomy" id="550983"/>
    <lineage>
        <taxon>Bacteria</taxon>
        <taxon>Pseudomonadati</taxon>
        <taxon>Bacteroidota</taxon>
        <taxon>Chitinophagia</taxon>
        <taxon>Chitinophagales</taxon>
        <taxon>Chitinophagaceae</taxon>
        <taxon>Niastella</taxon>
    </lineage>
</organism>
<dbReference type="AlphaFoldDB" id="A0A1V9FEK3"/>
<keyword evidence="3" id="KW-1185">Reference proteome</keyword>
<dbReference type="Proteomes" id="UP000192276">
    <property type="component" value="Unassembled WGS sequence"/>
</dbReference>
<feature type="chain" id="PRO_5013206894" description="DUF3347 domain-containing protein" evidence="1">
    <location>
        <begin position="19"/>
        <end position="240"/>
    </location>
</feature>
<name>A0A1V9FEK3_9BACT</name>
<gene>
    <name evidence="2" type="ORF">A4R26_05625</name>
</gene>
<dbReference type="RefSeq" id="WP_081168881.1">
    <property type="nucleotide sequence ID" value="NZ_LWBP01000199.1"/>
</dbReference>
<accession>A0A1V9FEK3</accession>
<evidence type="ECO:0008006" key="4">
    <source>
        <dbReference type="Google" id="ProtNLM"/>
    </source>
</evidence>
<feature type="signal peptide" evidence="1">
    <location>
        <begin position="1"/>
        <end position="18"/>
    </location>
</feature>
<keyword evidence="1" id="KW-0732">Signal</keyword>
<dbReference type="OrthoDB" id="659021at2"/>
<sequence>MYRLIAILLVFVSASSFAQTTGNWNSFKLVIIKADTAILDTSLYSGRDTMVAEQQRQYYQAVKGIEDQVNCTDCPRDTNFIKELKNQLSYLRSMENDVKQFKCHHILSSYSQAVYTFYFNEYKPYSKIAESPAQNTDLASLARLADTSQSDYVVFFSNVHSAIKNGQPVLKLTTSLYSKKDNKIIFSKQTEGGTDSKGEMWTCTNAVTCMFINGVKSSTDEVFSVVGKRQARKKTPAGAR</sequence>
<evidence type="ECO:0000313" key="3">
    <source>
        <dbReference type="Proteomes" id="UP000192276"/>
    </source>
</evidence>
<evidence type="ECO:0000256" key="1">
    <source>
        <dbReference type="SAM" id="SignalP"/>
    </source>
</evidence>
<protein>
    <recommendedName>
        <fullName evidence="4">DUF3347 domain-containing protein</fullName>
    </recommendedName>
</protein>